<protein>
    <submittedName>
        <fullName evidence="2">GNAT family N-acetyltransferase</fullName>
    </submittedName>
</protein>
<comment type="caution">
    <text evidence="2">The sequence shown here is derived from an EMBL/GenBank/DDBJ whole genome shotgun (WGS) entry which is preliminary data.</text>
</comment>
<dbReference type="EMBL" id="JADQDF010000001">
    <property type="protein sequence ID" value="MBW0129566.1"/>
    <property type="molecule type" value="Genomic_DNA"/>
</dbReference>
<evidence type="ECO:0000313" key="3">
    <source>
        <dbReference type="Proteomes" id="UP000694300"/>
    </source>
</evidence>
<dbReference type="RefSeq" id="WP_218594165.1">
    <property type="nucleotide sequence ID" value="NZ_JADQDE010000422.1"/>
</dbReference>
<dbReference type="PANTHER" id="PTHR43305">
    <property type="entry name" value="FAMILY N-ACETYLTRANSFERASE, PUTATIVE (AFU_ORTHOLOGUE AFUA_2G01380)-RELATED"/>
    <property type="match status" value="1"/>
</dbReference>
<dbReference type="PANTHER" id="PTHR43305:SF1">
    <property type="entry name" value="FAMILY N-ACETYLTRANSFERASE, PUTATIVE (AFU_ORTHOLOGUE AFUA_2G01380)-RELATED"/>
    <property type="match status" value="1"/>
</dbReference>
<proteinExistence type="predicted"/>
<dbReference type="InterPro" id="IPR052777">
    <property type="entry name" value="Acetyltransferase_Enz"/>
</dbReference>
<dbReference type="CDD" id="cd04301">
    <property type="entry name" value="NAT_SF"/>
    <property type="match status" value="1"/>
</dbReference>
<dbReference type="Pfam" id="PF00583">
    <property type="entry name" value="Acetyltransf_1"/>
    <property type="match status" value="1"/>
</dbReference>
<reference evidence="2 3" key="1">
    <citation type="submission" date="2020-11" db="EMBL/GenBank/DDBJ databases">
        <title>Pseudonocardia abyssalis sp. nov. and Pseudonocardia oceani sp. nov., description and phylogenomic analysis of two novel actinomycetes isolated from the deep Southern Ocean.</title>
        <authorList>
            <person name="Parra J."/>
        </authorList>
    </citation>
    <scope>NUCLEOTIDE SEQUENCE [LARGE SCALE GENOMIC DNA]</scope>
    <source>
        <strain evidence="3">KRD185</strain>
    </source>
</reference>
<evidence type="ECO:0000313" key="2">
    <source>
        <dbReference type="EMBL" id="MBW0129566.1"/>
    </source>
</evidence>
<dbReference type="InterPro" id="IPR000182">
    <property type="entry name" value="GNAT_dom"/>
</dbReference>
<feature type="domain" description="N-acetyltransferase" evidence="1">
    <location>
        <begin position="5"/>
        <end position="164"/>
    </location>
</feature>
<evidence type="ECO:0000259" key="1">
    <source>
        <dbReference type="PROSITE" id="PS51186"/>
    </source>
</evidence>
<sequence length="170" mass="18247">MPCTTVCRARTDQDWAAAGHLLAEHRRWVSAAVGSDVTATQPAAEVEFAEPARFYRPPEGALILARAGRAAAGIVGVHRLGGSCAELKRMYLRPWARGRGLGRALLDEAVAVAIDLGYEEMLLQTHAGAMPVAHHLYRQHGFVPTTSFHDLGVESVVTLGLDLTLARAVS</sequence>
<accession>A0ABS6UCC4</accession>
<name>A0ABS6UCC4_9PSEU</name>
<dbReference type="Proteomes" id="UP000694300">
    <property type="component" value="Unassembled WGS sequence"/>
</dbReference>
<gene>
    <name evidence="2" type="ORF">I4I82_18050</name>
</gene>
<keyword evidence="3" id="KW-1185">Reference proteome</keyword>
<dbReference type="PROSITE" id="PS51186">
    <property type="entry name" value="GNAT"/>
    <property type="match status" value="1"/>
</dbReference>
<organism evidence="2 3">
    <name type="scientific">Pseudonocardia oceani</name>
    <dbReference type="NCBI Taxonomy" id="2792013"/>
    <lineage>
        <taxon>Bacteria</taxon>
        <taxon>Bacillati</taxon>
        <taxon>Actinomycetota</taxon>
        <taxon>Actinomycetes</taxon>
        <taxon>Pseudonocardiales</taxon>
        <taxon>Pseudonocardiaceae</taxon>
        <taxon>Pseudonocardia</taxon>
    </lineage>
</organism>